<dbReference type="InterPro" id="IPR017911">
    <property type="entry name" value="MacB-like_ATP-bd"/>
</dbReference>
<dbReference type="AlphaFoldDB" id="A0A2J9PPC3"/>
<evidence type="ECO:0000256" key="2">
    <source>
        <dbReference type="ARBA" id="ARBA00022448"/>
    </source>
</evidence>
<dbReference type="GO" id="GO:0006865">
    <property type="term" value="P:amino acid transport"/>
    <property type="evidence" value="ECO:0007669"/>
    <property type="project" value="UniProtKB-KW"/>
</dbReference>
<evidence type="ECO:0000256" key="1">
    <source>
        <dbReference type="ARBA" id="ARBA00004429"/>
    </source>
</evidence>
<accession>A0A2J9PPC3</accession>
<comment type="caution">
    <text evidence="13">The sequence shown here is derived from an EMBL/GenBank/DDBJ whole genome shotgun (WGS) entry which is preliminary data.</text>
</comment>
<dbReference type="SMART" id="SM00382">
    <property type="entry name" value="AAA"/>
    <property type="match status" value="1"/>
</dbReference>
<dbReference type="InterPro" id="IPR003439">
    <property type="entry name" value="ABC_transporter-like_ATP-bd"/>
</dbReference>
<dbReference type="GO" id="GO:0005524">
    <property type="term" value="F:ATP binding"/>
    <property type="evidence" value="ECO:0007669"/>
    <property type="project" value="UniProtKB-KW"/>
</dbReference>
<evidence type="ECO:0000256" key="10">
    <source>
        <dbReference type="ARBA" id="ARBA00038388"/>
    </source>
</evidence>
<keyword evidence="5" id="KW-0547">Nucleotide-binding</keyword>
<dbReference type="Pfam" id="PF00005">
    <property type="entry name" value="ABC_tran"/>
    <property type="match status" value="1"/>
</dbReference>
<evidence type="ECO:0000256" key="7">
    <source>
        <dbReference type="ARBA" id="ARBA00022970"/>
    </source>
</evidence>
<dbReference type="FunFam" id="3.40.50.300:FF:000032">
    <property type="entry name" value="Export ABC transporter ATP-binding protein"/>
    <property type="match status" value="1"/>
</dbReference>
<evidence type="ECO:0000256" key="4">
    <source>
        <dbReference type="ARBA" id="ARBA00022692"/>
    </source>
</evidence>
<evidence type="ECO:0000313" key="13">
    <source>
        <dbReference type="EMBL" id="PNL92172.1"/>
    </source>
</evidence>
<keyword evidence="8 11" id="KW-1133">Transmembrane helix</keyword>
<evidence type="ECO:0000313" key="14">
    <source>
        <dbReference type="Proteomes" id="UP000192813"/>
    </source>
</evidence>
<evidence type="ECO:0000256" key="5">
    <source>
        <dbReference type="ARBA" id="ARBA00022741"/>
    </source>
</evidence>
<evidence type="ECO:0000256" key="6">
    <source>
        <dbReference type="ARBA" id="ARBA00022840"/>
    </source>
</evidence>
<evidence type="ECO:0000259" key="12">
    <source>
        <dbReference type="PROSITE" id="PS50893"/>
    </source>
</evidence>
<dbReference type="InterPro" id="IPR003593">
    <property type="entry name" value="AAA+_ATPase"/>
</dbReference>
<dbReference type="GO" id="GO:0005886">
    <property type="term" value="C:plasma membrane"/>
    <property type="evidence" value="ECO:0007669"/>
    <property type="project" value="UniProtKB-SubCell"/>
</dbReference>
<dbReference type="SUPFAM" id="SSF52540">
    <property type="entry name" value="P-loop containing nucleoside triphosphate hydrolases"/>
    <property type="match status" value="1"/>
</dbReference>
<evidence type="ECO:0000256" key="8">
    <source>
        <dbReference type="ARBA" id="ARBA00022989"/>
    </source>
</evidence>
<dbReference type="PANTHER" id="PTHR42798:SF6">
    <property type="entry name" value="CELL DIVISION ATP-BINDING PROTEIN FTSE"/>
    <property type="match status" value="1"/>
</dbReference>
<dbReference type="Proteomes" id="UP000192813">
    <property type="component" value="Unassembled WGS sequence"/>
</dbReference>
<keyword evidence="6 13" id="KW-0067">ATP-binding</keyword>
<dbReference type="InterPro" id="IPR003838">
    <property type="entry name" value="ABC3_permease_C"/>
</dbReference>
<dbReference type="InterPro" id="IPR017871">
    <property type="entry name" value="ABC_transporter-like_CS"/>
</dbReference>
<dbReference type="Gene3D" id="3.40.50.300">
    <property type="entry name" value="P-loop containing nucleotide triphosphate hydrolases"/>
    <property type="match status" value="1"/>
</dbReference>
<keyword evidence="7" id="KW-0029">Amino-acid transport</keyword>
<comment type="similarity">
    <text evidence="10">Belongs to the ABC transporter superfamily. Macrolide exporter (TC 3.A.1.122) family.</text>
</comment>
<keyword evidence="3" id="KW-1003">Cell membrane</keyword>
<dbReference type="EMBL" id="NBTM02000001">
    <property type="protein sequence ID" value="PNL92172.1"/>
    <property type="molecule type" value="Genomic_DNA"/>
</dbReference>
<name>A0A2J9PPC3_9LACT</name>
<dbReference type="InterPro" id="IPR027417">
    <property type="entry name" value="P-loop_NTPase"/>
</dbReference>
<feature type="transmembrane region" description="Helical" evidence="11">
    <location>
        <begin position="701"/>
        <end position="721"/>
    </location>
</feature>
<keyword evidence="9 11" id="KW-0472">Membrane</keyword>
<feature type="transmembrane region" description="Helical" evidence="11">
    <location>
        <begin position="741"/>
        <end position="761"/>
    </location>
</feature>
<dbReference type="CDD" id="cd03255">
    <property type="entry name" value="ABC_MJ0796_LolCDE_FtsE"/>
    <property type="match status" value="1"/>
</dbReference>
<evidence type="ECO:0000256" key="9">
    <source>
        <dbReference type="ARBA" id="ARBA00023136"/>
    </source>
</evidence>
<comment type="subcellular location">
    <subcellularLocation>
        <location evidence="1">Cell inner membrane</location>
        <topology evidence="1">Multi-pass membrane protein</topology>
    </subcellularLocation>
</comment>
<dbReference type="Pfam" id="PF02687">
    <property type="entry name" value="FtsX"/>
    <property type="match status" value="1"/>
</dbReference>
<sequence>MLELKNLKKTYQVGDTITHALNDVSLAFRKQEFVAILGPSGSGKTTLLNVIGGLDQYDSGDMVINGQSTKNFEDQDWDAYRNNSIGFVFQSYNIISHLDVLSNVELGMTLSGVAKEEKREKAKNALIRVGLKDHMHKQPNQLSGGQMQRVAIARALANDPDVLLCDEPTGALDSETGQQIMALIQELANEKLVIMVTHDSELAHQHANRIINFKDGEVINDSNPYNNEDADAVLDMRRTGMSYLTALNLSFKNIMTKKGRTFITSFASSIGIISIAVVLSLSNGFQKQIDATQAETSAQFPVTISQVAQDASNFTLSTEEETEYPNGNTVIANEDPASAGQHENDITSDLVEYVKDIDPDLTEALNYTYSAQLNLLRDVDGEVEQVAFSNYAQDSATSDIQSFYATSSGIGASTFPEATSGDENDFLSENYDVLAGDLPSEETDIVLVVDEYNKVNLNALNNLGYDYENGDEIAFEDIVGTEVVVASNDAYYQGLPTGTYVPNQDLNAVYDNENNQTLRVSAVIRPKEDATMAILTEGINYSNALTETVIENNQNSAIVQAQNDSDNSVLTGESVDESGKEQVLTALGANPIPSSIMIYPKNFETKDEVLAYLDAYNEGKSEDEKILYTDLAGTMTELTGGIMDATTYVLIAFAGISLVTSMIMIGIITYTSVLERTKEIGVLKALGARKKDITRVFDSETLILGVLSGLIGVGTAYLLTFPINILIESLTDLKNVAILDPVHAVVLLIISTVLTVIGGHIPARMAAKKDAAEALRAD</sequence>
<dbReference type="PROSITE" id="PS00211">
    <property type="entry name" value="ABC_TRANSPORTER_1"/>
    <property type="match status" value="1"/>
</dbReference>
<dbReference type="GO" id="GO:0098796">
    <property type="term" value="C:membrane protein complex"/>
    <property type="evidence" value="ECO:0007669"/>
    <property type="project" value="UniProtKB-ARBA"/>
</dbReference>
<feature type="transmembrane region" description="Helical" evidence="11">
    <location>
        <begin position="648"/>
        <end position="670"/>
    </location>
</feature>
<evidence type="ECO:0000256" key="3">
    <source>
        <dbReference type="ARBA" id="ARBA00022475"/>
    </source>
</evidence>
<feature type="domain" description="ABC transporter" evidence="12">
    <location>
        <begin position="2"/>
        <end position="240"/>
    </location>
</feature>
<organism evidence="13 14">
    <name type="scientific">Aerococcus viridans</name>
    <dbReference type="NCBI Taxonomy" id="1377"/>
    <lineage>
        <taxon>Bacteria</taxon>
        <taxon>Bacillati</taxon>
        <taxon>Bacillota</taxon>
        <taxon>Bacilli</taxon>
        <taxon>Lactobacillales</taxon>
        <taxon>Aerococcaceae</taxon>
        <taxon>Aerococcus</taxon>
    </lineage>
</organism>
<dbReference type="PROSITE" id="PS50893">
    <property type="entry name" value="ABC_TRANSPORTER_2"/>
    <property type="match status" value="1"/>
</dbReference>
<dbReference type="GO" id="GO:0016887">
    <property type="term" value="F:ATP hydrolysis activity"/>
    <property type="evidence" value="ECO:0007669"/>
    <property type="project" value="InterPro"/>
</dbReference>
<evidence type="ECO:0000256" key="11">
    <source>
        <dbReference type="SAM" id="Phobius"/>
    </source>
</evidence>
<keyword evidence="2" id="KW-0813">Transport</keyword>
<dbReference type="PANTHER" id="PTHR42798">
    <property type="entry name" value="LIPOPROTEIN-RELEASING SYSTEM ATP-BINDING PROTEIN LOLD"/>
    <property type="match status" value="1"/>
</dbReference>
<dbReference type="GO" id="GO:0022857">
    <property type="term" value="F:transmembrane transporter activity"/>
    <property type="evidence" value="ECO:0007669"/>
    <property type="project" value="UniProtKB-ARBA"/>
</dbReference>
<gene>
    <name evidence="13" type="ORF">A6J77_007990</name>
</gene>
<keyword evidence="4 11" id="KW-0812">Transmembrane</keyword>
<dbReference type="RefSeq" id="WP_083069747.1">
    <property type="nucleotide sequence ID" value="NZ_JALXKY010000007.1"/>
</dbReference>
<protein>
    <submittedName>
        <fullName evidence="13">Sulfate ABC transporter ATP-binding protein</fullName>
    </submittedName>
</protein>
<proteinExistence type="inferred from homology"/>
<reference evidence="14" key="1">
    <citation type="submission" date="2017-12" db="EMBL/GenBank/DDBJ databases">
        <title>FDA dAtabase for Regulatory Grade micrObial Sequences (FDA-ARGOS): Supporting development and validation of Infectious Disease Dx tests.</title>
        <authorList>
            <person name="Hoffmann M."/>
            <person name="Allard M."/>
            <person name="Evans P."/>
            <person name="Brown E."/>
            <person name="Tallon L."/>
            <person name="Sadzewicz L."/>
            <person name="Sengamalay N."/>
            <person name="Ott S."/>
            <person name="Godinez A."/>
            <person name="Nagaraj S."/>
            <person name="Vavikolanu K."/>
            <person name="Aluvathingal J."/>
            <person name="Nadendla S."/>
            <person name="Sichtig H."/>
        </authorList>
    </citation>
    <scope>NUCLEOTIDE SEQUENCE [LARGE SCALE GENOMIC DNA]</scope>
    <source>
        <strain evidence="14">FDAARGOS_249</strain>
    </source>
</reference>